<organism evidence="2">
    <name type="scientific">Anthurium amnicola</name>
    <dbReference type="NCBI Taxonomy" id="1678845"/>
    <lineage>
        <taxon>Eukaryota</taxon>
        <taxon>Viridiplantae</taxon>
        <taxon>Streptophyta</taxon>
        <taxon>Embryophyta</taxon>
        <taxon>Tracheophyta</taxon>
        <taxon>Spermatophyta</taxon>
        <taxon>Magnoliopsida</taxon>
        <taxon>Liliopsida</taxon>
        <taxon>Araceae</taxon>
        <taxon>Pothoideae</taxon>
        <taxon>Potheae</taxon>
        <taxon>Anthurium</taxon>
    </lineage>
</organism>
<evidence type="ECO:0000313" key="2">
    <source>
        <dbReference type="EMBL" id="JAT48470.1"/>
    </source>
</evidence>
<feature type="non-terminal residue" evidence="2">
    <location>
        <position position="1"/>
    </location>
</feature>
<dbReference type="GO" id="GO:0016740">
    <property type="term" value="F:transferase activity"/>
    <property type="evidence" value="ECO:0007669"/>
    <property type="project" value="UniProtKB-KW"/>
</dbReference>
<evidence type="ECO:0000256" key="1">
    <source>
        <dbReference type="SAM" id="MobiDB-lite"/>
    </source>
</evidence>
<feature type="region of interest" description="Disordered" evidence="1">
    <location>
        <begin position="1"/>
        <end position="43"/>
    </location>
</feature>
<protein>
    <submittedName>
        <fullName evidence="2">Dihydrolipoyllysine-residue succinyltransferase component of 2-oxoglutarate dehydrogenase complex, mitochondrial</fullName>
    </submittedName>
</protein>
<reference evidence="2" key="1">
    <citation type="submission" date="2015-07" db="EMBL/GenBank/DDBJ databases">
        <title>Transcriptome Assembly of Anthurium amnicola.</title>
        <authorList>
            <person name="Suzuki J."/>
        </authorList>
    </citation>
    <scope>NUCLEOTIDE SEQUENCE</scope>
</reference>
<dbReference type="EMBL" id="GDJX01019466">
    <property type="protein sequence ID" value="JAT48470.1"/>
    <property type="molecule type" value="Transcribed_RNA"/>
</dbReference>
<accession>A0A1D1Y1K3</accession>
<keyword evidence="2" id="KW-0808">Transferase</keyword>
<sequence length="220" mass="23650">GSSSPPPTPSSSALIGSSSPPPTPSSSALIGSSSPPPTPSSSALIMVRKGRRQKVSRVFSIRLKSESLIQVTRFSDVSDISSALEWFQEHNDGFLGLHYSIQKESGAPVAVGVANSKLKACVAVLPNSNDMQLYLKRAIFPSVQSIMAFNAKKAKKDLGLKILRDISLLEDEKITDINKLAKSLKHKWVEHYRSDEGVSVAYGAVTLAVACKNTLDVNEE</sequence>
<proteinExistence type="predicted"/>
<dbReference type="AlphaFoldDB" id="A0A1D1Y1K3"/>
<gene>
    <name evidence="2" type="primary">DLST</name>
    <name evidence="2" type="ORF">g.137904</name>
</gene>
<name>A0A1D1Y1K3_9ARAE</name>